<dbReference type="STRING" id="1798512.A3A39_00510"/>
<name>A0A1F6F0Q9_9BACT</name>
<evidence type="ECO:0000313" key="4">
    <source>
        <dbReference type="EMBL" id="OGG79426.1"/>
    </source>
</evidence>
<feature type="domain" description="Response regulatory" evidence="3">
    <location>
        <begin position="9"/>
        <end position="126"/>
    </location>
</feature>
<dbReference type="GO" id="GO:0000160">
    <property type="term" value="P:phosphorelay signal transduction system"/>
    <property type="evidence" value="ECO:0007669"/>
    <property type="project" value="InterPro"/>
</dbReference>
<protein>
    <recommendedName>
        <fullName evidence="3">Response regulatory domain-containing protein</fullName>
    </recommendedName>
</protein>
<evidence type="ECO:0000256" key="1">
    <source>
        <dbReference type="ARBA" id="ARBA00022553"/>
    </source>
</evidence>
<accession>A0A1F6F0Q9</accession>
<dbReference type="Proteomes" id="UP000177372">
    <property type="component" value="Unassembled WGS sequence"/>
</dbReference>
<evidence type="ECO:0000259" key="3">
    <source>
        <dbReference type="PROSITE" id="PS50110"/>
    </source>
</evidence>
<evidence type="ECO:0000313" key="5">
    <source>
        <dbReference type="Proteomes" id="UP000177372"/>
    </source>
</evidence>
<keyword evidence="1 2" id="KW-0597">Phosphoprotein</keyword>
<dbReference type="Pfam" id="PF00072">
    <property type="entry name" value="Response_reg"/>
    <property type="match status" value="1"/>
</dbReference>
<dbReference type="InterPro" id="IPR011006">
    <property type="entry name" value="CheY-like_superfamily"/>
</dbReference>
<sequence>MMIDTSKGNVLFVDDDKFLADMYGMKFTGAGYTVQLCLSAADALTALRGGFAADAIVFDLLMPEQDGFAFLQALVSDHLAPRVALIALTNQSNDAERVKAESMGVDRYIVKASMIPSEVVGVVEEEIAKKKKTSPA</sequence>
<dbReference type="CDD" id="cd00156">
    <property type="entry name" value="REC"/>
    <property type="match status" value="1"/>
</dbReference>
<dbReference type="Gene3D" id="3.40.50.2300">
    <property type="match status" value="1"/>
</dbReference>
<evidence type="ECO:0000256" key="2">
    <source>
        <dbReference type="PROSITE-ProRule" id="PRU00169"/>
    </source>
</evidence>
<dbReference type="InterPro" id="IPR001789">
    <property type="entry name" value="Sig_transdc_resp-reg_receiver"/>
</dbReference>
<dbReference type="SUPFAM" id="SSF52172">
    <property type="entry name" value="CheY-like"/>
    <property type="match status" value="1"/>
</dbReference>
<dbReference type="PANTHER" id="PTHR44591">
    <property type="entry name" value="STRESS RESPONSE REGULATOR PROTEIN 1"/>
    <property type="match status" value="1"/>
</dbReference>
<organism evidence="4 5">
    <name type="scientific">Candidatus Kaiserbacteria bacterium RIFCSPLOWO2_01_FULL_54_13</name>
    <dbReference type="NCBI Taxonomy" id="1798512"/>
    <lineage>
        <taxon>Bacteria</taxon>
        <taxon>Candidatus Kaiseribacteriota</taxon>
    </lineage>
</organism>
<proteinExistence type="predicted"/>
<dbReference type="PROSITE" id="PS50110">
    <property type="entry name" value="RESPONSE_REGULATORY"/>
    <property type="match status" value="1"/>
</dbReference>
<dbReference type="InterPro" id="IPR050595">
    <property type="entry name" value="Bact_response_regulator"/>
</dbReference>
<dbReference type="PANTHER" id="PTHR44591:SF3">
    <property type="entry name" value="RESPONSE REGULATORY DOMAIN-CONTAINING PROTEIN"/>
    <property type="match status" value="1"/>
</dbReference>
<dbReference type="SMART" id="SM00448">
    <property type="entry name" value="REC"/>
    <property type="match status" value="1"/>
</dbReference>
<comment type="caution">
    <text evidence="4">The sequence shown here is derived from an EMBL/GenBank/DDBJ whole genome shotgun (WGS) entry which is preliminary data.</text>
</comment>
<feature type="modified residue" description="4-aspartylphosphate" evidence="2">
    <location>
        <position position="59"/>
    </location>
</feature>
<gene>
    <name evidence="4" type="ORF">A3A39_00510</name>
</gene>
<reference evidence="4 5" key="1">
    <citation type="journal article" date="2016" name="Nat. Commun.">
        <title>Thousands of microbial genomes shed light on interconnected biogeochemical processes in an aquifer system.</title>
        <authorList>
            <person name="Anantharaman K."/>
            <person name="Brown C.T."/>
            <person name="Hug L.A."/>
            <person name="Sharon I."/>
            <person name="Castelle C.J."/>
            <person name="Probst A.J."/>
            <person name="Thomas B.C."/>
            <person name="Singh A."/>
            <person name="Wilkins M.J."/>
            <person name="Karaoz U."/>
            <person name="Brodie E.L."/>
            <person name="Williams K.H."/>
            <person name="Hubbard S.S."/>
            <person name="Banfield J.F."/>
        </authorList>
    </citation>
    <scope>NUCLEOTIDE SEQUENCE [LARGE SCALE GENOMIC DNA]</scope>
</reference>
<dbReference type="AlphaFoldDB" id="A0A1F6F0Q9"/>
<dbReference type="EMBL" id="MFLZ01000028">
    <property type="protein sequence ID" value="OGG79426.1"/>
    <property type="molecule type" value="Genomic_DNA"/>
</dbReference>